<feature type="signal peptide" evidence="1">
    <location>
        <begin position="1"/>
        <end position="22"/>
    </location>
</feature>
<reference evidence="4 5" key="1">
    <citation type="journal article" date="2013" name="Genome Announc.">
        <title>Draft Genome Sequence of Cesiribacter andamanensis Strain AMV16T, Isolated from a Soil Sample from a Mud Volcano in the Andaman Islands, India.</title>
        <authorList>
            <person name="Shivaji S."/>
            <person name="Ara S."/>
            <person name="Begum Z."/>
            <person name="Srinivas T.N."/>
            <person name="Singh A."/>
            <person name="Kumar Pinnaka A."/>
        </authorList>
    </citation>
    <scope>NUCLEOTIDE SEQUENCE [LARGE SCALE GENOMIC DNA]</scope>
    <source>
        <strain evidence="4 5">AMV16</strain>
    </source>
</reference>
<protein>
    <submittedName>
        <fullName evidence="4">Peptidase M16 inactive domain protein</fullName>
    </submittedName>
</protein>
<dbReference type="InterPro" id="IPR011249">
    <property type="entry name" value="Metalloenz_LuxS/M16"/>
</dbReference>
<keyword evidence="5" id="KW-1185">Reference proteome</keyword>
<feature type="domain" description="Peptidase M16 C-terminal" evidence="3">
    <location>
        <begin position="193"/>
        <end position="368"/>
    </location>
</feature>
<dbReference type="STRING" id="1279009.ADICEAN_03164"/>
<name>M7NTA8_9BACT</name>
<comment type="caution">
    <text evidence="4">The sequence shown here is derived from an EMBL/GenBank/DDBJ whole genome shotgun (WGS) entry which is preliminary data.</text>
</comment>
<accession>M7NTA8</accession>
<sequence>MRKTNLYILLLALFALAGSAQAQNFKLPPYQKVQLPNGLSLYLMEQREVPLISVSAVLPAGTIYEQNSPGLAGVTADALMFGAGNRSKQQIEEELDFVGASVSTWATKETARLQASFAKKDAALVLGIVRDLLVAPRFDAQEWEKMQSLRLVEYDQAKESPRSVIADYYNAFVWGDHPYSRSSAGTKASLQAITIQDIQNFYKRTYTPGGAALAIVGDFDARQMRKQIQALFKDWKGKGQPAQQLAQAPQPQEARVLLVNKPDASETTFYIGGPGVARNNPDWVAIQVVNTILGGRFTSWLNDELRVNSGLTYGARSNFDSYKQGGTFAISTFTNSESTEAAVDLALKTYQRLHQQGIDAATLESAKNYVKGQFPPRYETASSLASLLTDMYWYGFDESFINGFQQQVSALDVARANAIAKKYFPADKLQFVLVGKADALKDLSKKWGTVSQKEIKDDGF</sequence>
<evidence type="ECO:0000313" key="4">
    <source>
        <dbReference type="EMBL" id="EMR01709.1"/>
    </source>
</evidence>
<evidence type="ECO:0000259" key="2">
    <source>
        <dbReference type="Pfam" id="PF00675"/>
    </source>
</evidence>
<dbReference type="RefSeq" id="WP_009196547.1">
    <property type="nucleotide sequence ID" value="NZ_AODQ01000095.1"/>
</dbReference>
<dbReference type="PANTHER" id="PTHR11851">
    <property type="entry name" value="METALLOPROTEASE"/>
    <property type="match status" value="1"/>
</dbReference>
<dbReference type="GO" id="GO:0046872">
    <property type="term" value="F:metal ion binding"/>
    <property type="evidence" value="ECO:0007669"/>
    <property type="project" value="InterPro"/>
</dbReference>
<dbReference type="EMBL" id="AODQ01000095">
    <property type="protein sequence ID" value="EMR01709.1"/>
    <property type="molecule type" value="Genomic_DNA"/>
</dbReference>
<dbReference type="OrthoDB" id="9811314at2"/>
<feature type="domain" description="Peptidase M16 N-terminal" evidence="2">
    <location>
        <begin position="53"/>
        <end position="186"/>
    </location>
</feature>
<feature type="chain" id="PRO_5004082353" evidence="1">
    <location>
        <begin position="23"/>
        <end position="460"/>
    </location>
</feature>
<dbReference type="InterPro" id="IPR050361">
    <property type="entry name" value="MPP/UQCRC_Complex"/>
</dbReference>
<dbReference type="InterPro" id="IPR007863">
    <property type="entry name" value="Peptidase_M16_C"/>
</dbReference>
<evidence type="ECO:0000313" key="5">
    <source>
        <dbReference type="Proteomes" id="UP000011910"/>
    </source>
</evidence>
<dbReference type="PATRIC" id="fig|1279009.4.peg.3211"/>
<dbReference type="Gene3D" id="3.30.830.10">
    <property type="entry name" value="Metalloenzyme, LuxS/M16 peptidase-like"/>
    <property type="match status" value="2"/>
</dbReference>
<dbReference type="Proteomes" id="UP000011910">
    <property type="component" value="Unassembled WGS sequence"/>
</dbReference>
<dbReference type="Pfam" id="PF05193">
    <property type="entry name" value="Peptidase_M16_C"/>
    <property type="match status" value="1"/>
</dbReference>
<organism evidence="4 5">
    <name type="scientific">Cesiribacter andamanensis AMV16</name>
    <dbReference type="NCBI Taxonomy" id="1279009"/>
    <lineage>
        <taxon>Bacteria</taxon>
        <taxon>Pseudomonadati</taxon>
        <taxon>Bacteroidota</taxon>
        <taxon>Cytophagia</taxon>
        <taxon>Cytophagales</taxon>
        <taxon>Cesiribacteraceae</taxon>
        <taxon>Cesiribacter</taxon>
    </lineage>
</organism>
<dbReference type="PANTHER" id="PTHR11851:SF224">
    <property type="entry name" value="PROCESSING PROTEASE"/>
    <property type="match status" value="1"/>
</dbReference>
<dbReference type="eggNOG" id="COG0612">
    <property type="taxonomic scope" value="Bacteria"/>
</dbReference>
<dbReference type="AlphaFoldDB" id="M7NTA8"/>
<evidence type="ECO:0000259" key="3">
    <source>
        <dbReference type="Pfam" id="PF05193"/>
    </source>
</evidence>
<dbReference type="SUPFAM" id="SSF63411">
    <property type="entry name" value="LuxS/MPP-like metallohydrolase"/>
    <property type="match status" value="2"/>
</dbReference>
<gene>
    <name evidence="4" type="ORF">ADICEAN_03164</name>
</gene>
<keyword evidence="1" id="KW-0732">Signal</keyword>
<proteinExistence type="predicted"/>
<dbReference type="InterPro" id="IPR011765">
    <property type="entry name" value="Pept_M16_N"/>
</dbReference>
<dbReference type="Pfam" id="PF00675">
    <property type="entry name" value="Peptidase_M16"/>
    <property type="match status" value="1"/>
</dbReference>
<evidence type="ECO:0000256" key="1">
    <source>
        <dbReference type="SAM" id="SignalP"/>
    </source>
</evidence>